<keyword evidence="2" id="KW-0378">Hydrolase</keyword>
<dbReference type="RefSeq" id="WP_330973909.1">
    <property type="nucleotide sequence ID" value="NZ_JAZGLY010000002.1"/>
</dbReference>
<keyword evidence="8" id="KW-1185">Reference proteome</keyword>
<feature type="domain" description="Glycoside hydrolase family 2 catalytic" evidence="5">
    <location>
        <begin position="319"/>
        <end position="541"/>
    </location>
</feature>
<evidence type="ECO:0000259" key="4">
    <source>
        <dbReference type="Pfam" id="PF00703"/>
    </source>
</evidence>
<dbReference type="Pfam" id="PF02836">
    <property type="entry name" value="Glyco_hydro_2_C"/>
    <property type="match status" value="1"/>
</dbReference>
<sequence length="921" mass="104940">MIGQKFRSFLLIIGCLLLTSFIYAQQTISLQGQWYVKLDKEDVGIKEEWYKLEKFGNPILLPGTLDDAGIGEKIPMDTTQMNKEVLIKLTRKHAYIGPAWYTRKITIPVGWKQKNIQLYLERVLWKTQVWIDGKEIGSEESLSAPHVFDISDYAKPGTHILTIRIDNRKQHEITFQNIGHAYTDGTQIIWNGIIGALELQAREKVYIHSLQVFSDIKKKTIEVNTLVKNTLPVDQRGILTVRVYRKGGALIATKRESVLINKASSEHLLNVSLGDGAALWDEFNPQLYTVVAHLQLSGRQTATEFATDFGLRAISKDAQHIYVNGRPTFLRGTLECNIFPLTGYPPMTQDGWLKVFQTARNYGLNHIRFHSWCPPKAAFEVADSMGFYLQIELPFWSLEVGKYPETLRFLEEEAQRIIQQYGNHPSFCLWSMGNELQGDFDWLTGMVTKLKKQDPRHLYTSTTFTFQKDHGRWPEPVDDYFITQYTKNGWVRGQGIFNTHSPDFTKDYIDAVKGLPVPLITHEIGQYSVYPRLGEIEKYTGVLDPLNFKTIRHDLRKKQLLHLADSFTLASGIFSANLYKEEIERALKTKGISGFQLLDLHDFPGQGTALVGILDAFWDSKQLITPERHRMYCSSVVPLIRYPKAIYSNNEIFEALAEIANYSASSLTNTVVQCVIKNADGKVVYRTQWHASKIDIGSGNEVGRISFPLNQLSEATQLSIELSIEGTAYKNQWNVWVYPNSVALNDADVFFTRSVSDALKMLEEGKKVLLNPDTSTLKGVQGRFATVFWSPVHFPDQPGTMGILCNPKHPALKYFPTDFYCDWQWWDLITSSKTMIIDNLPEITPVVRVIDNFFKNRKMANVIEAKVGEGSLLLTSLNIADKLEERPAARQLRYSLQKYMQSKAFNPSVSITVDDLRVLVK</sequence>
<dbReference type="InterPro" id="IPR006104">
    <property type="entry name" value="Glyco_hydro_2_N"/>
</dbReference>
<evidence type="ECO:0000259" key="5">
    <source>
        <dbReference type="Pfam" id="PF02836"/>
    </source>
</evidence>
<dbReference type="InterPro" id="IPR036156">
    <property type="entry name" value="Beta-gal/glucu_dom_sf"/>
</dbReference>
<organism evidence="7 8">
    <name type="scientific">Niabella digestorum</name>
    <dbReference type="NCBI Taxonomy" id="3117701"/>
    <lineage>
        <taxon>Bacteria</taxon>
        <taxon>Pseudomonadati</taxon>
        <taxon>Bacteroidota</taxon>
        <taxon>Chitinophagia</taxon>
        <taxon>Chitinophagales</taxon>
        <taxon>Chitinophagaceae</taxon>
        <taxon>Niabella</taxon>
    </lineage>
</organism>
<dbReference type="InterPro" id="IPR051913">
    <property type="entry name" value="GH2_Domain-Containing"/>
</dbReference>
<protein>
    <submittedName>
        <fullName evidence="7">Sugar-binding domain-containing protein</fullName>
    </submittedName>
</protein>
<gene>
    <name evidence="7" type="ORF">V2H41_04360</name>
</gene>
<dbReference type="InterPro" id="IPR008979">
    <property type="entry name" value="Galactose-bd-like_sf"/>
</dbReference>
<comment type="similarity">
    <text evidence="1">Belongs to the glycosyl hydrolase 2 family.</text>
</comment>
<reference evidence="7 8" key="1">
    <citation type="submission" date="2024-01" db="EMBL/GenBank/DDBJ databases">
        <title>Niabella digestum sp. nov., isolated from waste digestion system.</title>
        <authorList>
            <person name="Zhang L."/>
        </authorList>
    </citation>
    <scope>NUCLEOTIDE SEQUENCE [LARGE SCALE GENOMIC DNA]</scope>
    <source>
        <strain evidence="7 8">A18</strain>
    </source>
</reference>
<dbReference type="InterPro" id="IPR006102">
    <property type="entry name" value="Ig-like_GH2"/>
</dbReference>
<evidence type="ECO:0000256" key="2">
    <source>
        <dbReference type="ARBA" id="ARBA00022801"/>
    </source>
</evidence>
<dbReference type="InterPro" id="IPR017853">
    <property type="entry name" value="GH"/>
</dbReference>
<dbReference type="Gene3D" id="2.60.120.260">
    <property type="entry name" value="Galactose-binding domain-like"/>
    <property type="match status" value="1"/>
</dbReference>
<evidence type="ECO:0000256" key="3">
    <source>
        <dbReference type="ARBA" id="ARBA00023295"/>
    </source>
</evidence>
<dbReference type="PANTHER" id="PTHR42732">
    <property type="entry name" value="BETA-GALACTOSIDASE"/>
    <property type="match status" value="1"/>
</dbReference>
<dbReference type="Proteomes" id="UP001357452">
    <property type="component" value="Unassembled WGS sequence"/>
</dbReference>
<dbReference type="Pfam" id="PF02837">
    <property type="entry name" value="Glyco_hydro_2_N"/>
    <property type="match status" value="1"/>
</dbReference>
<evidence type="ECO:0000256" key="1">
    <source>
        <dbReference type="ARBA" id="ARBA00007401"/>
    </source>
</evidence>
<feature type="domain" description="Glycosyl hydrolases family 2 sugar binding" evidence="6">
    <location>
        <begin position="29"/>
        <end position="165"/>
    </location>
</feature>
<name>A0ABU7REU0_9BACT</name>
<proteinExistence type="inferred from homology"/>
<dbReference type="Pfam" id="PF00703">
    <property type="entry name" value="Glyco_hydro_2"/>
    <property type="match status" value="1"/>
</dbReference>
<dbReference type="InterPro" id="IPR006103">
    <property type="entry name" value="Glyco_hydro_2_cat"/>
</dbReference>
<evidence type="ECO:0000313" key="7">
    <source>
        <dbReference type="EMBL" id="MEE6186500.1"/>
    </source>
</evidence>
<keyword evidence="3" id="KW-0326">Glycosidase</keyword>
<dbReference type="SUPFAM" id="SSF49303">
    <property type="entry name" value="beta-Galactosidase/glucuronidase domain"/>
    <property type="match status" value="1"/>
</dbReference>
<evidence type="ECO:0000313" key="8">
    <source>
        <dbReference type="Proteomes" id="UP001357452"/>
    </source>
</evidence>
<dbReference type="InterPro" id="IPR013783">
    <property type="entry name" value="Ig-like_fold"/>
</dbReference>
<dbReference type="Gene3D" id="2.60.40.10">
    <property type="entry name" value="Immunoglobulins"/>
    <property type="match status" value="1"/>
</dbReference>
<feature type="domain" description="Glycoside hydrolase family 2 immunoglobulin-like beta-sandwich" evidence="4">
    <location>
        <begin position="205"/>
        <end position="312"/>
    </location>
</feature>
<dbReference type="SUPFAM" id="SSF51445">
    <property type="entry name" value="(Trans)glycosidases"/>
    <property type="match status" value="1"/>
</dbReference>
<dbReference type="SUPFAM" id="SSF49785">
    <property type="entry name" value="Galactose-binding domain-like"/>
    <property type="match status" value="1"/>
</dbReference>
<accession>A0ABU7REU0</accession>
<dbReference type="EMBL" id="JAZGLY010000002">
    <property type="protein sequence ID" value="MEE6186500.1"/>
    <property type="molecule type" value="Genomic_DNA"/>
</dbReference>
<evidence type="ECO:0000259" key="6">
    <source>
        <dbReference type="Pfam" id="PF02837"/>
    </source>
</evidence>
<dbReference type="Gene3D" id="3.20.20.80">
    <property type="entry name" value="Glycosidases"/>
    <property type="match status" value="1"/>
</dbReference>
<comment type="caution">
    <text evidence="7">The sequence shown here is derived from an EMBL/GenBank/DDBJ whole genome shotgun (WGS) entry which is preliminary data.</text>
</comment>